<feature type="domain" description="Fungal lipase-type" evidence="3">
    <location>
        <begin position="210"/>
        <end position="369"/>
    </location>
</feature>
<dbReference type="EMBL" id="OY731399">
    <property type="protein sequence ID" value="CAJ1929614.1"/>
    <property type="molecule type" value="Genomic_DNA"/>
</dbReference>
<dbReference type="Proteomes" id="UP001189624">
    <property type="component" value="Chromosome 2"/>
</dbReference>
<keyword evidence="5" id="KW-1185">Reference proteome</keyword>
<dbReference type="PANTHER" id="PTHR46086:SF13">
    <property type="entry name" value="TRIACYLGLYCEROL LIPASE-RELATED"/>
    <property type="match status" value="1"/>
</dbReference>
<proteinExistence type="predicted"/>
<dbReference type="Pfam" id="PF01764">
    <property type="entry name" value="Lipase_3"/>
    <property type="match status" value="1"/>
</dbReference>
<dbReference type="Gene3D" id="3.40.50.1820">
    <property type="entry name" value="alpha/beta hydrolase"/>
    <property type="match status" value="1"/>
</dbReference>
<organism evidence="4 5">
    <name type="scientific">Sphenostylis stenocarpa</name>
    <dbReference type="NCBI Taxonomy" id="92480"/>
    <lineage>
        <taxon>Eukaryota</taxon>
        <taxon>Viridiplantae</taxon>
        <taxon>Streptophyta</taxon>
        <taxon>Embryophyta</taxon>
        <taxon>Tracheophyta</taxon>
        <taxon>Spermatophyta</taxon>
        <taxon>Magnoliopsida</taxon>
        <taxon>eudicotyledons</taxon>
        <taxon>Gunneridae</taxon>
        <taxon>Pentapetalae</taxon>
        <taxon>rosids</taxon>
        <taxon>fabids</taxon>
        <taxon>Fabales</taxon>
        <taxon>Fabaceae</taxon>
        <taxon>Papilionoideae</taxon>
        <taxon>50 kb inversion clade</taxon>
        <taxon>NPAAA clade</taxon>
        <taxon>indigoferoid/millettioid clade</taxon>
        <taxon>Phaseoleae</taxon>
        <taxon>Sphenostylis</taxon>
    </lineage>
</organism>
<name>A0AA86VD44_9FABA</name>
<dbReference type="InterPro" id="IPR029058">
    <property type="entry name" value="AB_hydrolase_fold"/>
</dbReference>
<dbReference type="InterPro" id="IPR044819">
    <property type="entry name" value="OBL-like"/>
</dbReference>
<feature type="transmembrane region" description="Helical" evidence="2">
    <location>
        <begin position="291"/>
        <end position="312"/>
    </location>
</feature>
<reference evidence="4" key="1">
    <citation type="submission" date="2023-10" db="EMBL/GenBank/DDBJ databases">
        <authorList>
            <person name="Domelevo Entfellner J.-B."/>
        </authorList>
    </citation>
    <scope>NUCLEOTIDE SEQUENCE</scope>
</reference>
<dbReference type="GO" id="GO:0006629">
    <property type="term" value="P:lipid metabolic process"/>
    <property type="evidence" value="ECO:0007669"/>
    <property type="project" value="InterPro"/>
</dbReference>
<dbReference type="SUPFAM" id="SSF53474">
    <property type="entry name" value="alpha/beta-Hydrolases"/>
    <property type="match status" value="1"/>
</dbReference>
<dbReference type="GO" id="GO:0004806">
    <property type="term" value="F:triacylglycerol lipase activity"/>
    <property type="evidence" value="ECO:0007669"/>
    <property type="project" value="InterPro"/>
</dbReference>
<evidence type="ECO:0000256" key="2">
    <source>
        <dbReference type="SAM" id="Phobius"/>
    </source>
</evidence>
<dbReference type="AlphaFoldDB" id="A0AA86VD44"/>
<keyword evidence="2" id="KW-0812">Transmembrane</keyword>
<evidence type="ECO:0000259" key="3">
    <source>
        <dbReference type="Pfam" id="PF01764"/>
    </source>
</evidence>
<sequence length="475" mass="54416">MASKRNGDCNCNKSFADSYMLLKPEDAYFLDLLHVLYSGNLGNRKFVDSNAAGAYDGSFRHRWLIVVSILLQKFLLLIAKPLALFGSMVEFLINLVFLNGGFLMIIVKFLTGHLVVPDRNAPNYLSCIGNLDARVKLDAIKRDDCRYYVSLAMMASKASYENAAYLEALVKDQWKMEFVGFFDCWNDFQGKATTQVLVLLDKHEERDTYVVAFRGTEPFDADAWCTDLDISWYSIPGIGQMHGGFMKALGLQRNVGWPKEIQRDENLPPLAYYVIRDILRKGLSENPNAKFIVTGHSLGGALAILYPTIMFLHNEKLLMERLEGIYTFGQPRVGDEVYADFMRQKLRENSISYCRFVYCNDIVPRLPYDDKDLLFKHFGVCLFFNRSYELRILEEEPNKNYFSPWCVIPMILNAVFEVIRSFNIAAKNGPLYKEGWFLFAFRLFGLVIPGLPAHGTQDYINSTLLGTIEKHFKTD</sequence>
<accession>A0AA86VD44</accession>
<keyword evidence="1" id="KW-0378">Hydrolase</keyword>
<keyword evidence="2" id="KW-1133">Transmembrane helix</keyword>
<dbReference type="PANTHER" id="PTHR46086">
    <property type="entry name" value="ALPHA/BETA-HYDROLASES SUPERFAMILY PROTEIN"/>
    <property type="match status" value="1"/>
</dbReference>
<dbReference type="Gramene" id="rna-AYBTSS11_LOCUS4509">
    <property type="protein sequence ID" value="CAJ1929614.1"/>
    <property type="gene ID" value="gene-AYBTSS11_LOCUS4509"/>
</dbReference>
<dbReference type="InterPro" id="IPR002921">
    <property type="entry name" value="Fungal_lipase-type"/>
</dbReference>
<keyword evidence="2" id="KW-0472">Membrane</keyword>
<feature type="transmembrane region" description="Helical" evidence="2">
    <location>
        <begin position="63"/>
        <end position="85"/>
    </location>
</feature>
<evidence type="ECO:0000313" key="5">
    <source>
        <dbReference type="Proteomes" id="UP001189624"/>
    </source>
</evidence>
<evidence type="ECO:0000313" key="4">
    <source>
        <dbReference type="EMBL" id="CAJ1929614.1"/>
    </source>
</evidence>
<evidence type="ECO:0000256" key="1">
    <source>
        <dbReference type="ARBA" id="ARBA00022801"/>
    </source>
</evidence>
<dbReference type="CDD" id="cd00519">
    <property type="entry name" value="Lipase_3"/>
    <property type="match status" value="1"/>
</dbReference>
<protein>
    <recommendedName>
        <fullName evidence="3">Fungal lipase-type domain-containing protein</fullName>
    </recommendedName>
</protein>
<feature type="transmembrane region" description="Helical" evidence="2">
    <location>
        <begin position="91"/>
        <end position="110"/>
    </location>
</feature>
<gene>
    <name evidence="4" type="ORF">AYBTSS11_LOCUS4509</name>
</gene>